<sequence>GLMERGEEVYLDNLTKRQKVAVRVLDHFLKHDIPLKTLAKIREVLVWDMGDGGAAFEYKLINPRDMETARLLRSYR</sequence>
<gene>
    <name evidence="1" type="ORF">S03H2_70779</name>
</gene>
<feature type="non-terminal residue" evidence="1">
    <location>
        <position position="1"/>
    </location>
</feature>
<accession>X1L2Y0</accession>
<protein>
    <submittedName>
        <fullName evidence="1">Uncharacterized protein</fullName>
    </submittedName>
</protein>
<dbReference type="EMBL" id="BARU01047146">
    <property type="protein sequence ID" value="GAH96804.1"/>
    <property type="molecule type" value="Genomic_DNA"/>
</dbReference>
<reference evidence="1" key="1">
    <citation type="journal article" date="2014" name="Front. Microbiol.">
        <title>High frequency of phylogenetically diverse reductive dehalogenase-homologous genes in deep subseafloor sedimentary metagenomes.</title>
        <authorList>
            <person name="Kawai M."/>
            <person name="Futagami T."/>
            <person name="Toyoda A."/>
            <person name="Takaki Y."/>
            <person name="Nishi S."/>
            <person name="Hori S."/>
            <person name="Arai W."/>
            <person name="Tsubouchi T."/>
            <person name="Morono Y."/>
            <person name="Uchiyama I."/>
            <person name="Ito T."/>
            <person name="Fujiyama A."/>
            <person name="Inagaki F."/>
            <person name="Takami H."/>
        </authorList>
    </citation>
    <scope>NUCLEOTIDE SEQUENCE</scope>
    <source>
        <strain evidence="1">Expedition CK06-06</strain>
    </source>
</reference>
<name>X1L2Y0_9ZZZZ</name>
<comment type="caution">
    <text evidence="1">The sequence shown here is derived from an EMBL/GenBank/DDBJ whole genome shotgun (WGS) entry which is preliminary data.</text>
</comment>
<dbReference type="AlphaFoldDB" id="X1L2Y0"/>
<evidence type="ECO:0000313" key="1">
    <source>
        <dbReference type="EMBL" id="GAH96804.1"/>
    </source>
</evidence>
<organism evidence="1">
    <name type="scientific">marine sediment metagenome</name>
    <dbReference type="NCBI Taxonomy" id="412755"/>
    <lineage>
        <taxon>unclassified sequences</taxon>
        <taxon>metagenomes</taxon>
        <taxon>ecological metagenomes</taxon>
    </lineage>
</organism>
<proteinExistence type="predicted"/>